<reference evidence="1" key="1">
    <citation type="journal article" date="2020" name="bioRxiv">
        <title>A rank-normalized archaeal taxonomy based on genome phylogeny resolves widespread incomplete and uneven classifications.</title>
        <authorList>
            <person name="Rinke C."/>
            <person name="Chuvochina M."/>
            <person name="Mussig A.J."/>
            <person name="Chaumeil P.-A."/>
            <person name="Waite D.W."/>
            <person name="Whitman W.B."/>
            <person name="Parks D.H."/>
            <person name="Hugenholtz P."/>
        </authorList>
    </citation>
    <scope>NUCLEOTIDE SEQUENCE</scope>
    <source>
        <strain evidence="1">UBA8853</strain>
    </source>
</reference>
<organism evidence="1 2">
    <name type="scientific">Methanopyrus kandleri</name>
    <dbReference type="NCBI Taxonomy" id="2320"/>
    <lineage>
        <taxon>Archaea</taxon>
        <taxon>Methanobacteriati</taxon>
        <taxon>Methanobacteriota</taxon>
        <taxon>Methanomada group</taxon>
        <taxon>Methanopyri</taxon>
        <taxon>Methanopyrales</taxon>
        <taxon>Methanopyraceae</taxon>
        <taxon>Methanopyrus</taxon>
    </lineage>
</organism>
<dbReference type="Proteomes" id="UP000619545">
    <property type="component" value="Unassembled WGS sequence"/>
</dbReference>
<dbReference type="EMBL" id="DUJS01000001">
    <property type="protein sequence ID" value="HII69656.1"/>
    <property type="molecule type" value="Genomic_DNA"/>
</dbReference>
<evidence type="ECO:0000313" key="1">
    <source>
        <dbReference type="EMBL" id="HII69656.1"/>
    </source>
</evidence>
<evidence type="ECO:0000313" key="2">
    <source>
        <dbReference type="Proteomes" id="UP000619545"/>
    </source>
</evidence>
<name>A0A832T8Z5_9EURY</name>
<sequence>MGCRSRFPARRLPPITGRRRGVGTYLLKSSRRQCPTIRPVRISW</sequence>
<protein>
    <submittedName>
        <fullName evidence="1">PanM family protein</fullName>
    </submittedName>
</protein>
<comment type="caution">
    <text evidence="1">The sequence shown here is derived from an EMBL/GenBank/DDBJ whole genome shotgun (WGS) entry which is preliminary data.</text>
</comment>
<gene>
    <name evidence="1" type="ORF">HA336_00295</name>
</gene>
<accession>A0A832T8Z5</accession>
<proteinExistence type="predicted"/>
<dbReference type="AlphaFoldDB" id="A0A832T8Z5"/>